<protein>
    <recommendedName>
        <fullName evidence="11">UvrABC system protein B</fullName>
    </recommendedName>
</protein>
<evidence type="ECO:0000256" key="8">
    <source>
        <dbReference type="ARBA" id="ARBA00022881"/>
    </source>
</evidence>
<dbReference type="SMART" id="SM00490">
    <property type="entry name" value="HELICc"/>
    <property type="match status" value="1"/>
</dbReference>
<dbReference type="PANTHER" id="PTHR24029">
    <property type="entry name" value="UVRABC SYSTEM PROTEIN B"/>
    <property type="match status" value="1"/>
</dbReference>
<dbReference type="Pfam" id="PF00271">
    <property type="entry name" value="Helicase_C"/>
    <property type="match status" value="1"/>
</dbReference>
<gene>
    <name evidence="16" type="ORF">MNBD_NITROSPINAE01-462</name>
</gene>
<dbReference type="AlphaFoldDB" id="A0A3B1CSD2"/>
<evidence type="ECO:0000256" key="1">
    <source>
        <dbReference type="ARBA" id="ARBA00004496"/>
    </source>
</evidence>
<dbReference type="SMART" id="SM00487">
    <property type="entry name" value="DEXDc"/>
    <property type="match status" value="1"/>
</dbReference>
<comment type="similarity">
    <text evidence="2">Belongs to the UvrB family.</text>
</comment>
<evidence type="ECO:0000259" key="13">
    <source>
        <dbReference type="PROSITE" id="PS50151"/>
    </source>
</evidence>
<evidence type="ECO:0000256" key="4">
    <source>
        <dbReference type="ARBA" id="ARBA00022741"/>
    </source>
</evidence>
<dbReference type="Gene3D" id="4.10.860.10">
    <property type="entry name" value="UVR domain"/>
    <property type="match status" value="1"/>
</dbReference>
<dbReference type="GO" id="GO:0005524">
    <property type="term" value="F:ATP binding"/>
    <property type="evidence" value="ECO:0007669"/>
    <property type="project" value="UniProtKB-KW"/>
</dbReference>
<dbReference type="NCBIfam" id="TIGR00631">
    <property type="entry name" value="uvrb"/>
    <property type="match status" value="1"/>
</dbReference>
<dbReference type="Gene3D" id="3.40.50.300">
    <property type="entry name" value="P-loop containing nucleotide triphosphate hydrolases"/>
    <property type="match status" value="3"/>
</dbReference>
<keyword evidence="6" id="KW-0228">DNA excision</keyword>
<evidence type="ECO:0000256" key="6">
    <source>
        <dbReference type="ARBA" id="ARBA00022769"/>
    </source>
</evidence>
<organism evidence="16">
    <name type="scientific">hydrothermal vent metagenome</name>
    <dbReference type="NCBI Taxonomy" id="652676"/>
    <lineage>
        <taxon>unclassified sequences</taxon>
        <taxon>metagenomes</taxon>
        <taxon>ecological metagenomes</taxon>
    </lineage>
</organism>
<dbReference type="CDD" id="cd17916">
    <property type="entry name" value="DEXHc_UvrB"/>
    <property type="match status" value="1"/>
</dbReference>
<feature type="domain" description="UVR" evidence="13">
    <location>
        <begin position="646"/>
        <end position="681"/>
    </location>
</feature>
<proteinExistence type="inferred from homology"/>
<keyword evidence="3" id="KW-0963">Cytoplasm</keyword>
<keyword evidence="9" id="KW-0234">DNA repair</keyword>
<comment type="subunit">
    <text evidence="10">Forms a heterotetramer with UvrA during the search for lesions. Interacts with UvrC in an incision complex.</text>
</comment>
<dbReference type="GO" id="GO:0005737">
    <property type="term" value="C:cytoplasm"/>
    <property type="evidence" value="ECO:0007669"/>
    <property type="project" value="UniProtKB-SubCell"/>
</dbReference>
<evidence type="ECO:0000259" key="15">
    <source>
        <dbReference type="PROSITE" id="PS51194"/>
    </source>
</evidence>
<feature type="coiled-coil region" evidence="12">
    <location>
        <begin position="642"/>
        <end position="669"/>
    </location>
</feature>
<evidence type="ECO:0000256" key="12">
    <source>
        <dbReference type="SAM" id="Coils"/>
    </source>
</evidence>
<dbReference type="CDD" id="cd18790">
    <property type="entry name" value="SF2_C_UvrB"/>
    <property type="match status" value="1"/>
</dbReference>
<feature type="domain" description="Helicase C-terminal" evidence="15">
    <location>
        <begin position="452"/>
        <end position="614"/>
    </location>
</feature>
<dbReference type="Pfam" id="PF04851">
    <property type="entry name" value="ResIII"/>
    <property type="match status" value="1"/>
</dbReference>
<dbReference type="HAMAP" id="MF_00204">
    <property type="entry name" value="UvrB"/>
    <property type="match status" value="1"/>
</dbReference>
<dbReference type="NCBIfam" id="NF003673">
    <property type="entry name" value="PRK05298.1"/>
    <property type="match status" value="1"/>
</dbReference>
<dbReference type="PANTHER" id="PTHR24029:SF0">
    <property type="entry name" value="UVRABC SYSTEM PROTEIN B"/>
    <property type="match status" value="1"/>
</dbReference>
<dbReference type="Pfam" id="PF02151">
    <property type="entry name" value="UVR"/>
    <property type="match status" value="1"/>
</dbReference>
<dbReference type="GO" id="GO:0006289">
    <property type="term" value="P:nucleotide-excision repair"/>
    <property type="evidence" value="ECO:0007669"/>
    <property type="project" value="InterPro"/>
</dbReference>
<dbReference type="PROSITE" id="PS51192">
    <property type="entry name" value="HELICASE_ATP_BIND_1"/>
    <property type="match status" value="1"/>
</dbReference>
<sequence>MGRAFKRARLFCCPTLRYTCRMEEPFKLVSDFSPKGDQPGAISRLVDGANSGLARQTLLGVTGSGKTFTIASVIEETQRPALVIAHNKTLAAQLYSEFSAFFPENSVEYFVSYYDYYQPEAYLPTTGTYIEKDASINDEIDKMRHSATMSLLERRDVIIVASVSCIYGLGSPEMYQGMKVHLEVGGLIERDELLKSLVDIRYERNNIDFRRGTFRVMGDVVEIYPIYAENNVIRLEFFGDEVDSLSRVDPLTGRLIEKLDAVNVYPGSHYVTNADVRERALGVIREEALAQAGMFRKNEKYVEAQRIEEKTLADLEMIKAIGYCNGIENYSRYLSGREPGSAPPTLMDYLADDTLLIIDESHQTVPQIGAMFKGDRSRKKTLIEHGFRLPSALDNRPLSFDEFENLMPQTIFVSATPAEYEIKESGGIVVEQVIRPTGLIDPEIDIRPVSSQVDDLLEEIRNRAEKNERVLVTCMTKKQAEDLTDYYQGLSLRVRYLHSDIAVLERMVIIQDLRMGEFDALVGINLLREGLDIPEVSLVAVLNADMEGFLRSGTSLIQTAGRAARNVEGKVIFYADRVTGSMKRAMDETARRRKIQREYNKKHDITPASVKKKIREALGTVYESDYVTVPKADEEFFGFLPIETIEKKIAELEKLMKKAAKELDFETAAKYRDKIKGLKKMEMI</sequence>
<evidence type="ECO:0000256" key="3">
    <source>
        <dbReference type="ARBA" id="ARBA00022490"/>
    </source>
</evidence>
<evidence type="ECO:0000256" key="7">
    <source>
        <dbReference type="ARBA" id="ARBA00022840"/>
    </source>
</evidence>
<keyword evidence="5" id="KW-0227">DNA damage</keyword>
<dbReference type="InterPro" id="IPR001943">
    <property type="entry name" value="UVR_dom"/>
</dbReference>
<evidence type="ECO:0000256" key="2">
    <source>
        <dbReference type="ARBA" id="ARBA00008533"/>
    </source>
</evidence>
<keyword evidence="12" id="KW-0175">Coiled coil</keyword>
<dbReference type="EMBL" id="UOGC01000130">
    <property type="protein sequence ID" value="VAX21955.1"/>
    <property type="molecule type" value="Genomic_DNA"/>
</dbReference>
<name>A0A3B1CSD2_9ZZZZ</name>
<dbReference type="InterPro" id="IPR004807">
    <property type="entry name" value="UvrB"/>
</dbReference>
<dbReference type="InterPro" id="IPR014001">
    <property type="entry name" value="Helicase_ATP-bd"/>
</dbReference>
<evidence type="ECO:0000256" key="10">
    <source>
        <dbReference type="ARBA" id="ARBA00026033"/>
    </source>
</evidence>
<evidence type="ECO:0000313" key="16">
    <source>
        <dbReference type="EMBL" id="VAX21955.1"/>
    </source>
</evidence>
<keyword evidence="8" id="KW-0267">Excision nuclease</keyword>
<comment type="subcellular location">
    <subcellularLocation>
        <location evidence="1">Cytoplasm</location>
    </subcellularLocation>
</comment>
<keyword evidence="7" id="KW-0067">ATP-binding</keyword>
<dbReference type="InterPro" id="IPR027417">
    <property type="entry name" value="P-loop_NTPase"/>
</dbReference>
<dbReference type="InterPro" id="IPR001650">
    <property type="entry name" value="Helicase_C-like"/>
</dbReference>
<dbReference type="InterPro" id="IPR041471">
    <property type="entry name" value="UvrB_inter"/>
</dbReference>
<evidence type="ECO:0000259" key="14">
    <source>
        <dbReference type="PROSITE" id="PS51192"/>
    </source>
</evidence>
<dbReference type="SUPFAM" id="SSF46600">
    <property type="entry name" value="C-terminal UvrC-binding domain of UvrB"/>
    <property type="match status" value="1"/>
</dbReference>
<dbReference type="PROSITE" id="PS50151">
    <property type="entry name" value="UVR"/>
    <property type="match status" value="1"/>
</dbReference>
<dbReference type="SUPFAM" id="SSF52540">
    <property type="entry name" value="P-loop containing nucleoside triphosphate hydrolases"/>
    <property type="match status" value="2"/>
</dbReference>
<dbReference type="Pfam" id="PF12344">
    <property type="entry name" value="UvrB"/>
    <property type="match status" value="1"/>
</dbReference>
<dbReference type="GO" id="GO:0009380">
    <property type="term" value="C:excinuclease repair complex"/>
    <property type="evidence" value="ECO:0007669"/>
    <property type="project" value="InterPro"/>
</dbReference>
<evidence type="ECO:0000256" key="9">
    <source>
        <dbReference type="ARBA" id="ARBA00023204"/>
    </source>
</evidence>
<evidence type="ECO:0000256" key="5">
    <source>
        <dbReference type="ARBA" id="ARBA00022763"/>
    </source>
</evidence>
<dbReference type="InterPro" id="IPR006935">
    <property type="entry name" value="Helicase/UvrB_N"/>
</dbReference>
<dbReference type="GO" id="GO:0003677">
    <property type="term" value="F:DNA binding"/>
    <property type="evidence" value="ECO:0007669"/>
    <property type="project" value="InterPro"/>
</dbReference>
<accession>A0A3B1CSD2</accession>
<keyword evidence="4" id="KW-0547">Nucleotide-binding</keyword>
<dbReference type="InterPro" id="IPR036876">
    <property type="entry name" value="UVR_dom_sf"/>
</dbReference>
<dbReference type="InterPro" id="IPR024759">
    <property type="entry name" value="UvrB_YAD/RRR_dom"/>
</dbReference>
<reference evidence="16" key="1">
    <citation type="submission" date="2018-06" db="EMBL/GenBank/DDBJ databases">
        <authorList>
            <person name="Zhirakovskaya E."/>
        </authorList>
    </citation>
    <scope>NUCLEOTIDE SEQUENCE</scope>
</reference>
<dbReference type="GO" id="GO:0004518">
    <property type="term" value="F:nuclease activity"/>
    <property type="evidence" value="ECO:0007669"/>
    <property type="project" value="UniProtKB-KW"/>
</dbReference>
<dbReference type="PROSITE" id="PS51194">
    <property type="entry name" value="HELICASE_CTER"/>
    <property type="match status" value="1"/>
</dbReference>
<evidence type="ECO:0000256" key="11">
    <source>
        <dbReference type="ARBA" id="ARBA00029504"/>
    </source>
</evidence>
<dbReference type="Pfam" id="PF17757">
    <property type="entry name" value="UvrB_inter"/>
    <property type="match status" value="1"/>
</dbReference>
<dbReference type="GO" id="GO:0016887">
    <property type="term" value="F:ATP hydrolysis activity"/>
    <property type="evidence" value="ECO:0007669"/>
    <property type="project" value="InterPro"/>
</dbReference>
<feature type="domain" description="Helicase ATP-binding" evidence="14">
    <location>
        <begin position="47"/>
        <end position="173"/>
    </location>
</feature>